<dbReference type="Pfam" id="PF01740">
    <property type="entry name" value="STAS"/>
    <property type="match status" value="1"/>
</dbReference>
<feature type="region of interest" description="Disordered" evidence="5">
    <location>
        <begin position="1"/>
        <end position="45"/>
    </location>
</feature>
<dbReference type="InterPro" id="IPR036513">
    <property type="entry name" value="STAS_dom_sf"/>
</dbReference>
<evidence type="ECO:0000313" key="8">
    <source>
        <dbReference type="EMBL" id="TNY24535.1"/>
    </source>
</evidence>
<dbReference type="GO" id="GO:0016020">
    <property type="term" value="C:membrane"/>
    <property type="evidence" value="ECO:0007669"/>
    <property type="project" value="UniProtKB-SubCell"/>
</dbReference>
<dbReference type="Gene3D" id="3.30.750.24">
    <property type="entry name" value="STAS domain"/>
    <property type="match status" value="1"/>
</dbReference>
<dbReference type="InterPro" id="IPR002645">
    <property type="entry name" value="STAS_dom"/>
</dbReference>
<feature type="transmembrane region" description="Helical" evidence="6">
    <location>
        <begin position="434"/>
        <end position="455"/>
    </location>
</feature>
<reference evidence="8 9" key="1">
    <citation type="submission" date="2019-03" db="EMBL/GenBank/DDBJ databases">
        <title>Rhodosporidium diobovatum UCD-FST 08-225 genome sequencing, assembly, and annotation.</title>
        <authorList>
            <person name="Fakankun I.U."/>
            <person name="Fristensky B."/>
            <person name="Levin D.B."/>
        </authorList>
    </citation>
    <scope>NUCLEOTIDE SEQUENCE [LARGE SCALE GENOMIC DNA]</scope>
    <source>
        <strain evidence="8 9">UCD-FST 08-225</strain>
    </source>
</reference>
<comment type="caution">
    <text evidence="8">The sequence shown here is derived from an EMBL/GenBank/DDBJ whole genome shotgun (WGS) entry which is preliminary data.</text>
</comment>
<dbReference type="GO" id="GO:0055085">
    <property type="term" value="P:transmembrane transport"/>
    <property type="evidence" value="ECO:0007669"/>
    <property type="project" value="InterPro"/>
</dbReference>
<feature type="region of interest" description="Disordered" evidence="5">
    <location>
        <begin position="548"/>
        <end position="568"/>
    </location>
</feature>
<name>A0A5C5G660_9BASI</name>
<keyword evidence="9" id="KW-1185">Reference proteome</keyword>
<gene>
    <name evidence="8" type="ORF">DMC30DRAFT_358430</name>
</gene>
<comment type="subcellular location">
    <subcellularLocation>
        <location evidence="1">Membrane</location>
        <topology evidence="1">Multi-pass membrane protein</topology>
    </subcellularLocation>
</comment>
<keyword evidence="3 6" id="KW-1133">Transmembrane helix</keyword>
<dbReference type="InterPro" id="IPR011547">
    <property type="entry name" value="SLC26A/SulP_dom"/>
</dbReference>
<keyword evidence="4 6" id="KW-0472">Membrane</keyword>
<feature type="region of interest" description="Disordered" evidence="5">
    <location>
        <begin position="632"/>
        <end position="666"/>
    </location>
</feature>
<feature type="transmembrane region" description="Helical" evidence="6">
    <location>
        <begin position="367"/>
        <end position="386"/>
    </location>
</feature>
<feature type="transmembrane region" description="Helical" evidence="6">
    <location>
        <begin position="108"/>
        <end position="128"/>
    </location>
</feature>
<feature type="domain" description="STAS" evidence="7">
    <location>
        <begin position="598"/>
        <end position="756"/>
    </location>
</feature>
<feature type="transmembrane region" description="Helical" evidence="6">
    <location>
        <begin position="308"/>
        <end position="332"/>
    </location>
</feature>
<feature type="transmembrane region" description="Helical" evidence="6">
    <location>
        <begin position="140"/>
        <end position="157"/>
    </location>
</feature>
<evidence type="ECO:0000259" key="7">
    <source>
        <dbReference type="PROSITE" id="PS50801"/>
    </source>
</evidence>
<evidence type="ECO:0000256" key="2">
    <source>
        <dbReference type="ARBA" id="ARBA00022692"/>
    </source>
</evidence>
<evidence type="ECO:0000256" key="1">
    <source>
        <dbReference type="ARBA" id="ARBA00004141"/>
    </source>
</evidence>
<evidence type="ECO:0000256" key="4">
    <source>
        <dbReference type="ARBA" id="ARBA00023136"/>
    </source>
</evidence>
<sequence>MTATSTHSPTNDSTPTHDMLPADGPGADSASQRAAGAAPPPQKDGRFLARMKDKALRYIDYDPLVVEAASVTETVKRAVAGDPRRGVAAYLSRLFPFTKWILHYNLKWLTGDLIAGITVGMVLVPQAMSYAKIATLPLEYGLYSSFVGVCVYALFATSKDVTIGPVAVMSLEVSRVIRHVQDSDGGEIYTAPEIATCLAFLCGIIVLGIGLLRLGWLIEFIPSPSIAGFMTGSALNIAAGQVPALLGYSSKLNTRASTYKVIIDTLKHLPDTQRDAAYGLSGLLFLYLARWSLTRLERRARNPVVKRIAFFAVTLRTAFVIIFLTLFSWVYLRDKSRPYPISILGNVPSGFQHMGQPKLPTDLMSRIAPQLPVSTIILLLEHIAIGKSFARINNYKIDPNQELVAIGVSNLVGTLFNAYPATGSFSRSALKSKAGVRTPLAGWATAVCVVVALYALSGAFFWIPSSALAAVIIHAVLDLIASPRQVYAFWKVSPLECVIFIIAVFVSVFATIEVGIYTSVGCSVALLLYRIARPRGAFLGRVRLRPDVAPRPPTPTEKETGGSGSVSPVSPVLHRDVYLPLLPDGVRNPLVQVDAPPPGVIVYRFEESFLFPNASFYADVILDFAKKHTRSGHNYDGVPTGDRPWNDPGELPWRKNKGARTPEQEAEAEKPLLRAVVFDMSSCSNIDTTSVQNIVDLKNSLERYSGTQVQFHFASILSPYIKRALLAGGFGTGKGWSGDERALEIAPVVQSGMEPVMTEAAKRHQRTHFQRRIPASPAPGTPQKYGGDGDEERKERLDEASSSDLGSSGDERPRRDGVNEADLEAALGDVAQRAPHMQGDMWAHQFPSADGMHLEAPVVSNLFPRFHLDLTSAVAAAVGKADW</sequence>
<dbReference type="EMBL" id="SOZI01000002">
    <property type="protein sequence ID" value="TNY24535.1"/>
    <property type="molecule type" value="Genomic_DNA"/>
</dbReference>
<dbReference type="CDD" id="cd07042">
    <property type="entry name" value="STAS_SulP_like_sulfate_transporter"/>
    <property type="match status" value="1"/>
</dbReference>
<dbReference type="Proteomes" id="UP000311382">
    <property type="component" value="Unassembled WGS sequence"/>
</dbReference>
<organism evidence="8 9">
    <name type="scientific">Rhodotorula diobovata</name>
    <dbReference type="NCBI Taxonomy" id="5288"/>
    <lineage>
        <taxon>Eukaryota</taxon>
        <taxon>Fungi</taxon>
        <taxon>Dikarya</taxon>
        <taxon>Basidiomycota</taxon>
        <taxon>Pucciniomycotina</taxon>
        <taxon>Microbotryomycetes</taxon>
        <taxon>Sporidiobolales</taxon>
        <taxon>Sporidiobolaceae</taxon>
        <taxon>Rhodotorula</taxon>
    </lineage>
</organism>
<proteinExistence type="predicted"/>
<evidence type="ECO:0000256" key="6">
    <source>
        <dbReference type="SAM" id="Phobius"/>
    </source>
</evidence>
<dbReference type="PANTHER" id="PTHR11814">
    <property type="entry name" value="SULFATE TRANSPORTER"/>
    <property type="match status" value="1"/>
</dbReference>
<feature type="compositionally biased region" description="Polar residues" evidence="5">
    <location>
        <begin position="1"/>
        <end position="16"/>
    </location>
</feature>
<evidence type="ECO:0000256" key="3">
    <source>
        <dbReference type="ARBA" id="ARBA00022989"/>
    </source>
</evidence>
<dbReference type="InterPro" id="IPR001902">
    <property type="entry name" value="SLC26A/SulP_fam"/>
</dbReference>
<dbReference type="NCBIfam" id="TIGR00815">
    <property type="entry name" value="sulP"/>
    <property type="match status" value="1"/>
</dbReference>
<dbReference type="Pfam" id="PF00916">
    <property type="entry name" value="Sulfate_transp"/>
    <property type="match status" value="1"/>
</dbReference>
<feature type="compositionally biased region" description="Low complexity" evidence="5">
    <location>
        <begin position="26"/>
        <end position="37"/>
    </location>
</feature>
<evidence type="ECO:0000256" key="5">
    <source>
        <dbReference type="SAM" id="MobiDB-lite"/>
    </source>
</evidence>
<dbReference type="STRING" id="5288.A0A5C5G660"/>
<dbReference type="PROSITE" id="PS50801">
    <property type="entry name" value="STAS"/>
    <property type="match status" value="1"/>
</dbReference>
<feature type="region of interest" description="Disordered" evidence="5">
    <location>
        <begin position="759"/>
        <end position="816"/>
    </location>
</feature>
<accession>A0A5C5G660</accession>
<dbReference type="OrthoDB" id="288203at2759"/>
<keyword evidence="2 6" id="KW-0812">Transmembrane</keyword>
<feature type="transmembrane region" description="Helical" evidence="6">
    <location>
        <begin position="198"/>
        <end position="218"/>
    </location>
</feature>
<evidence type="ECO:0000313" key="9">
    <source>
        <dbReference type="Proteomes" id="UP000311382"/>
    </source>
</evidence>
<protein>
    <submittedName>
        <fullName evidence="8">Sulfate transporter family-domain-containing protein</fullName>
    </submittedName>
</protein>
<dbReference type="AlphaFoldDB" id="A0A5C5G660"/>